<gene>
    <name evidence="2" type="ORF">CCO02nite_11340</name>
</gene>
<dbReference type="EMBL" id="BJWG01000004">
    <property type="protein sequence ID" value="GEL94476.1"/>
    <property type="molecule type" value="Genomic_DNA"/>
</dbReference>
<name>A0A511J910_9CELL</name>
<protein>
    <recommendedName>
        <fullName evidence="4">Carboxypeptidase regulatory-like domain-containing protein</fullName>
    </recommendedName>
</protein>
<proteinExistence type="predicted"/>
<reference evidence="2 3" key="1">
    <citation type="submission" date="2019-07" db="EMBL/GenBank/DDBJ databases">
        <title>Whole genome shotgun sequence of Cellulomonas composti NBRC 100758.</title>
        <authorList>
            <person name="Hosoyama A."/>
            <person name="Uohara A."/>
            <person name="Ohji S."/>
            <person name="Ichikawa N."/>
        </authorList>
    </citation>
    <scope>NUCLEOTIDE SEQUENCE [LARGE SCALE GENOMIC DNA]</scope>
    <source>
        <strain evidence="2 3">NBRC 100758</strain>
    </source>
</reference>
<comment type="caution">
    <text evidence="2">The sequence shown here is derived from an EMBL/GenBank/DDBJ whole genome shotgun (WGS) entry which is preliminary data.</text>
</comment>
<accession>A0A511J910</accession>
<dbReference type="AlphaFoldDB" id="A0A511J910"/>
<organism evidence="2 3">
    <name type="scientific">Cellulomonas composti</name>
    <dbReference type="NCBI Taxonomy" id="266130"/>
    <lineage>
        <taxon>Bacteria</taxon>
        <taxon>Bacillati</taxon>
        <taxon>Actinomycetota</taxon>
        <taxon>Actinomycetes</taxon>
        <taxon>Micrococcales</taxon>
        <taxon>Cellulomonadaceae</taxon>
        <taxon>Cellulomonas</taxon>
    </lineage>
</organism>
<evidence type="ECO:0000313" key="3">
    <source>
        <dbReference type="Proteomes" id="UP000321720"/>
    </source>
</evidence>
<feature type="signal peptide" evidence="1">
    <location>
        <begin position="1"/>
        <end position="32"/>
    </location>
</feature>
<dbReference type="Gene3D" id="2.60.40.2700">
    <property type="match status" value="1"/>
</dbReference>
<feature type="chain" id="PRO_5022106000" description="Carboxypeptidase regulatory-like domain-containing protein" evidence="1">
    <location>
        <begin position="33"/>
        <end position="368"/>
    </location>
</feature>
<evidence type="ECO:0008006" key="4">
    <source>
        <dbReference type="Google" id="ProtNLM"/>
    </source>
</evidence>
<evidence type="ECO:0000313" key="2">
    <source>
        <dbReference type="EMBL" id="GEL94476.1"/>
    </source>
</evidence>
<dbReference type="Proteomes" id="UP000321720">
    <property type="component" value="Unassembled WGS sequence"/>
</dbReference>
<dbReference type="OrthoDB" id="614750at2"/>
<keyword evidence="3" id="KW-1185">Reference proteome</keyword>
<sequence>MSVSLRRLAPAALAALLALLLTALLGASPAAAAGSSIIKGTVTVPAGASLEAQVVLAWLPTAKGSDFASVAVLDEKGRFVLTGLTSGTGYQISVLDVTGKVASGYYTPAGLVPAAAQATLLRTGTTGISLRTAASARATAIRIVLPADGAEPSWPPQGFYVVEPGNGRLTALAGNVALSSATASSVASALSATGQWPTAPRTTSLVASGSTGAQVVSFPTRGLASGAAYTFAIPYGNTDNPAGFLKSFYYSGDDTVITKKLSAAATFTGATTRIDVHVLGATAKTPPTVTGTAKVGALVRSSKATWDLAGTVTFQWLRDGVAIAGATSSAYRVQDADRGARLSVRETLRPKVAGYANGVSTSARVPVV</sequence>
<evidence type="ECO:0000256" key="1">
    <source>
        <dbReference type="SAM" id="SignalP"/>
    </source>
</evidence>
<dbReference type="RefSeq" id="WP_146842174.1">
    <property type="nucleotide sequence ID" value="NZ_BJWG01000004.1"/>
</dbReference>
<keyword evidence="1" id="KW-0732">Signal</keyword>